<dbReference type="Pfam" id="PF00873">
    <property type="entry name" value="ACR_tran"/>
    <property type="match status" value="1"/>
</dbReference>
<dbReference type="InterPro" id="IPR001036">
    <property type="entry name" value="Acrflvin-R"/>
</dbReference>
<dbReference type="PRINTS" id="PR00702">
    <property type="entry name" value="ACRIFLAVINRP"/>
</dbReference>
<dbReference type="PANTHER" id="PTHR32063:SF18">
    <property type="entry name" value="CATION EFFLUX SYSTEM PROTEIN"/>
    <property type="match status" value="1"/>
</dbReference>
<dbReference type="Gene3D" id="1.20.1640.10">
    <property type="entry name" value="Multidrug efflux transporter AcrB transmembrane domain"/>
    <property type="match status" value="2"/>
</dbReference>
<feature type="transmembrane region" description="Helical" evidence="1">
    <location>
        <begin position="336"/>
        <end position="354"/>
    </location>
</feature>
<keyword evidence="1" id="KW-0472">Membrane</keyword>
<proteinExistence type="predicted"/>
<dbReference type="Gene3D" id="3.30.2090.10">
    <property type="entry name" value="Multidrug efflux transporter AcrB TolC docking domain, DN and DC subdomains"/>
    <property type="match status" value="2"/>
</dbReference>
<dbReference type="EMBL" id="PIPK01000001">
    <property type="protein sequence ID" value="RUO28695.1"/>
    <property type="molecule type" value="Genomic_DNA"/>
</dbReference>
<dbReference type="Gene3D" id="3.30.70.1440">
    <property type="entry name" value="Multidrug efflux transporter AcrB pore domain"/>
    <property type="match status" value="1"/>
</dbReference>
<dbReference type="Proteomes" id="UP000287865">
    <property type="component" value="Unassembled WGS sequence"/>
</dbReference>
<comment type="caution">
    <text evidence="2">The sequence shown here is derived from an EMBL/GenBank/DDBJ whole genome shotgun (WGS) entry which is preliminary data.</text>
</comment>
<sequence>MDVAGYSIEKPLYPWLLLVLCLFGGIWGFLSVGKLEDPSFSIPTAIINTEYPGASAREVEEEVTERLERAIQELSQIDTIRSVSMPGRSEIEVEIDSSFHSSQFPQIWDELRRKVNDAQRELPQGTNPSVVNDDFGEVYGLFYAVTSPGYSAHDISQLSRFLQRELLTVENVARVSTAGEREEVIYIDIPQERLNRLGIPLEQLINTIQTENAVAFAGSIRTGDRQVRIITSHDSDSIDQISAIRIGRPGSIEQIMLGDIAQVTRAVNDQPRQLVRFNGEDAFTLAVAGVETANIIEVGDAVEAHLDALAERLPLGVNIEPIYQQHRVVDEAINEFFINLVMSVAIVIGVLWLFMGWRIAMTVGPTLLLTVLGTLFFMGVFSIEMQRVSLGALLIAMGMLVDNAIVVAEGMVINLRKGMGTRKAASQAAGRTQWPLLGATVIGIMAFSSIAFSDDVTGEFLISLFLVILISLTLSWILAVTITPLFGHYLYRKQYPEPDENQSSEASDDNSEHDEYDKPIYRIYRKVLVKALHLRKISVAGLVVLTLVCMWAFTLIPQSFFPHSNTPIFFINYELPHGSDIRATERDMQRMEQLLLADDKVEQVATFIGQGATRFMLTYAPEQPNPGYAQLIVRVHELDDIPGLVSHYREKLNQEFTHADIRIQRLSFGPGDGAELEARFSGNDVAILRELAAEAQAIFEAEPLAMHERHNWGDPAIGVVPVYNELRARQLGIQRDELAQTLLFSSTGVTIGTYREGYDLLPIVARPPAPERDDISVLIDRQIWSQSQQAFVPLAQVVNGFEVTSEEARIHRRNRVRTIAVYADSTPDVTSAAAQEAVQSAVEGFELPPGYRLEWGGEYENSAEAQQGLTGQLPVSLLIMLAITIFLFGRLKQPAIIWAVVPMSICGVVLGLLLTGLPFSFTAMLGMLSLSGMLMKNAIVLVDEIDFQISEGHDPQVALVDASVSRLRPVLLAAGTTSLGMLPLLWDPFFASMAVTIIGGLSFASLLTLVAVPALYSLFFKIKLDRSDSEQSVA</sequence>
<dbReference type="PANTHER" id="PTHR32063">
    <property type="match status" value="1"/>
</dbReference>
<accession>A0ABY0BWM2</accession>
<feature type="transmembrane region" description="Helical" evidence="1">
    <location>
        <begin position="464"/>
        <end position="486"/>
    </location>
</feature>
<keyword evidence="1" id="KW-1133">Transmembrane helix</keyword>
<protein>
    <submittedName>
        <fullName evidence="2">MFS transporter</fullName>
    </submittedName>
</protein>
<organism evidence="2 3">
    <name type="scientific">Aliidiomarina maris</name>
    <dbReference type="NCBI Taxonomy" id="531312"/>
    <lineage>
        <taxon>Bacteria</taxon>
        <taxon>Pseudomonadati</taxon>
        <taxon>Pseudomonadota</taxon>
        <taxon>Gammaproteobacteria</taxon>
        <taxon>Alteromonadales</taxon>
        <taxon>Idiomarinaceae</taxon>
        <taxon>Aliidiomarina</taxon>
    </lineage>
</organism>
<feature type="transmembrane region" description="Helical" evidence="1">
    <location>
        <begin position="366"/>
        <end position="383"/>
    </location>
</feature>
<dbReference type="Gene3D" id="3.30.70.1430">
    <property type="entry name" value="Multidrug efflux transporter AcrB pore domain"/>
    <property type="match status" value="2"/>
</dbReference>
<feature type="transmembrane region" description="Helical" evidence="1">
    <location>
        <begin position="869"/>
        <end position="888"/>
    </location>
</feature>
<dbReference type="SUPFAM" id="SSF82714">
    <property type="entry name" value="Multidrug efflux transporter AcrB TolC docking domain, DN and DC subdomains"/>
    <property type="match status" value="2"/>
</dbReference>
<evidence type="ECO:0000313" key="2">
    <source>
        <dbReference type="EMBL" id="RUO28695.1"/>
    </source>
</evidence>
<gene>
    <name evidence="2" type="ORF">CWE07_00235</name>
</gene>
<feature type="transmembrane region" description="Helical" evidence="1">
    <location>
        <begin position="989"/>
        <end position="1016"/>
    </location>
</feature>
<feature type="transmembrane region" description="Helical" evidence="1">
    <location>
        <begin position="12"/>
        <end position="30"/>
    </location>
</feature>
<reference evidence="2 3" key="1">
    <citation type="journal article" date="2018" name="Front. Microbiol.">
        <title>Genome-Based Analysis Reveals the Taxonomy and Diversity of the Family Idiomarinaceae.</title>
        <authorList>
            <person name="Liu Y."/>
            <person name="Lai Q."/>
            <person name="Shao Z."/>
        </authorList>
    </citation>
    <scope>NUCLEOTIDE SEQUENCE [LARGE SCALE GENOMIC DNA]</scope>
    <source>
        <strain evidence="2 3">CF12-14</strain>
    </source>
</reference>
<dbReference type="Gene3D" id="3.30.70.1320">
    <property type="entry name" value="Multidrug efflux transporter AcrB pore domain like"/>
    <property type="match status" value="1"/>
</dbReference>
<feature type="transmembrane region" description="Helical" evidence="1">
    <location>
        <begin position="434"/>
        <end position="452"/>
    </location>
</feature>
<evidence type="ECO:0000256" key="1">
    <source>
        <dbReference type="SAM" id="Phobius"/>
    </source>
</evidence>
<feature type="transmembrane region" description="Helical" evidence="1">
    <location>
        <begin position="895"/>
        <end position="921"/>
    </location>
</feature>
<dbReference type="InterPro" id="IPR027463">
    <property type="entry name" value="AcrB_DN_DC_subdom"/>
</dbReference>
<keyword evidence="1" id="KW-0812">Transmembrane</keyword>
<feature type="transmembrane region" description="Helical" evidence="1">
    <location>
        <begin position="389"/>
        <end position="413"/>
    </location>
</feature>
<keyword evidence="3" id="KW-1185">Reference proteome</keyword>
<feature type="transmembrane region" description="Helical" evidence="1">
    <location>
        <begin position="537"/>
        <end position="556"/>
    </location>
</feature>
<dbReference type="SUPFAM" id="SSF82866">
    <property type="entry name" value="Multidrug efflux transporter AcrB transmembrane domain"/>
    <property type="match status" value="2"/>
</dbReference>
<evidence type="ECO:0000313" key="3">
    <source>
        <dbReference type="Proteomes" id="UP000287865"/>
    </source>
</evidence>
<name>A0ABY0BWM2_9GAMM</name>
<dbReference type="SUPFAM" id="SSF82693">
    <property type="entry name" value="Multidrug efflux transporter AcrB pore domain, PN1, PN2, PC1 and PC2 subdomains"/>
    <property type="match status" value="2"/>
</dbReference>